<feature type="transmembrane region" description="Helical" evidence="6">
    <location>
        <begin position="58"/>
        <end position="91"/>
    </location>
</feature>
<dbReference type="InterPro" id="IPR036890">
    <property type="entry name" value="HATPase_C_sf"/>
</dbReference>
<keyword evidence="3" id="KW-0808">Transferase</keyword>
<keyword evidence="8" id="KW-1185">Reference proteome</keyword>
<evidence type="ECO:0000313" key="7">
    <source>
        <dbReference type="EMBL" id="MFB9775698.1"/>
    </source>
</evidence>
<dbReference type="EC" id="2.7.13.3" evidence="2"/>
<keyword evidence="5" id="KW-0902">Two-component regulatory system</keyword>
<keyword evidence="4 7" id="KW-0418">Kinase</keyword>
<evidence type="ECO:0000256" key="1">
    <source>
        <dbReference type="ARBA" id="ARBA00000085"/>
    </source>
</evidence>
<dbReference type="EMBL" id="JBHMAU010000034">
    <property type="protein sequence ID" value="MFB9775698.1"/>
    <property type="molecule type" value="Genomic_DNA"/>
</dbReference>
<keyword evidence="6" id="KW-0472">Membrane</keyword>
<evidence type="ECO:0000256" key="3">
    <source>
        <dbReference type="ARBA" id="ARBA00022679"/>
    </source>
</evidence>
<comment type="caution">
    <text evidence="7">The sequence shown here is derived from an EMBL/GenBank/DDBJ whole genome shotgun (WGS) entry which is preliminary data.</text>
</comment>
<sequence>MTVTQPTGAWAETSSLKRLARYLRGPRYIDPPFRVLLLIIAVAGLTPDSFETNDPSYLALQILAAVLIVGVCFIPATAGFLGFGIFAVFAIVFPDLVNPFQTVGEAAVAFVLSQLRIRLFLLFTLLLFGIALIPASLGLWSGKDESIITLAFGWLIAVVLGLVAAGFEGRIQKEIARREELARTHQRKLERMRLDMALDTHDTVSHGLAAEAAIVRTLVIDARIEGRSDSKLTELALVNAHTQQQLRVLLARLTDDPDGHSATGPFEDEMLRATEIIRSATEAGGFDITIDIGQLPEDVPGEVLETSLFTLKELATNIVKHSSETTKCAITIDSHHDSPDVWVVFEAVNPSPAPPDRAPRSLSARIERVGGSLSILHDRGLVNVRTSIPIREQDPM</sequence>
<comment type="catalytic activity">
    <reaction evidence="1">
        <text>ATP + protein L-histidine = ADP + protein N-phospho-L-histidine.</text>
        <dbReference type="EC" id="2.7.13.3"/>
    </reaction>
</comment>
<organism evidence="7 8">
    <name type="scientific">Brevibacterium otitidis</name>
    <dbReference type="NCBI Taxonomy" id="53364"/>
    <lineage>
        <taxon>Bacteria</taxon>
        <taxon>Bacillati</taxon>
        <taxon>Actinomycetota</taxon>
        <taxon>Actinomycetes</taxon>
        <taxon>Micrococcales</taxon>
        <taxon>Brevibacteriaceae</taxon>
        <taxon>Brevibacterium</taxon>
    </lineage>
</organism>
<accession>A0ABV5X0M1</accession>
<dbReference type="RefSeq" id="WP_376839056.1">
    <property type="nucleotide sequence ID" value="NZ_JBHMAU010000034.1"/>
</dbReference>
<dbReference type="Proteomes" id="UP001589707">
    <property type="component" value="Unassembled WGS sequence"/>
</dbReference>
<evidence type="ECO:0000313" key="8">
    <source>
        <dbReference type="Proteomes" id="UP001589707"/>
    </source>
</evidence>
<protein>
    <recommendedName>
        <fullName evidence="2">histidine kinase</fullName>
        <ecNumber evidence="2">2.7.13.3</ecNumber>
    </recommendedName>
</protein>
<keyword evidence="6" id="KW-0812">Transmembrane</keyword>
<evidence type="ECO:0000256" key="5">
    <source>
        <dbReference type="ARBA" id="ARBA00023012"/>
    </source>
</evidence>
<dbReference type="GO" id="GO:0016301">
    <property type="term" value="F:kinase activity"/>
    <property type="evidence" value="ECO:0007669"/>
    <property type="project" value="UniProtKB-KW"/>
</dbReference>
<dbReference type="PANTHER" id="PTHR24421:SF10">
    <property type="entry name" value="NITRATE_NITRITE SENSOR PROTEIN NARQ"/>
    <property type="match status" value="1"/>
</dbReference>
<dbReference type="Gene3D" id="3.30.565.10">
    <property type="entry name" value="Histidine kinase-like ATPase, C-terminal domain"/>
    <property type="match status" value="1"/>
</dbReference>
<evidence type="ECO:0000256" key="6">
    <source>
        <dbReference type="SAM" id="Phobius"/>
    </source>
</evidence>
<evidence type="ECO:0000256" key="2">
    <source>
        <dbReference type="ARBA" id="ARBA00012438"/>
    </source>
</evidence>
<feature type="transmembrane region" description="Helical" evidence="6">
    <location>
        <begin position="28"/>
        <end position="46"/>
    </location>
</feature>
<reference evidence="7 8" key="1">
    <citation type="submission" date="2024-09" db="EMBL/GenBank/DDBJ databases">
        <authorList>
            <person name="Sun Q."/>
            <person name="Mori K."/>
        </authorList>
    </citation>
    <scope>NUCLEOTIDE SEQUENCE [LARGE SCALE GENOMIC DNA]</scope>
    <source>
        <strain evidence="7 8">JCM 11683</strain>
    </source>
</reference>
<proteinExistence type="predicted"/>
<dbReference type="PANTHER" id="PTHR24421">
    <property type="entry name" value="NITRATE/NITRITE SENSOR PROTEIN NARX-RELATED"/>
    <property type="match status" value="1"/>
</dbReference>
<keyword evidence="6" id="KW-1133">Transmembrane helix</keyword>
<feature type="transmembrane region" description="Helical" evidence="6">
    <location>
        <begin position="146"/>
        <end position="167"/>
    </location>
</feature>
<gene>
    <name evidence="7" type="ORF">ACFFN1_04640</name>
</gene>
<feature type="transmembrane region" description="Helical" evidence="6">
    <location>
        <begin position="119"/>
        <end position="140"/>
    </location>
</feature>
<name>A0ABV5X0M1_9MICO</name>
<evidence type="ECO:0000256" key="4">
    <source>
        <dbReference type="ARBA" id="ARBA00022777"/>
    </source>
</evidence>
<dbReference type="InterPro" id="IPR050482">
    <property type="entry name" value="Sensor_HK_TwoCompSys"/>
</dbReference>